<evidence type="ECO:0000313" key="3">
    <source>
        <dbReference type="Proteomes" id="UP000305067"/>
    </source>
</evidence>
<reference evidence="2 3" key="1">
    <citation type="journal article" date="2019" name="Nat. Ecol. Evol.">
        <title>Megaphylogeny resolves global patterns of mushroom evolution.</title>
        <authorList>
            <person name="Varga T."/>
            <person name="Krizsan K."/>
            <person name="Foldi C."/>
            <person name="Dima B."/>
            <person name="Sanchez-Garcia M."/>
            <person name="Sanchez-Ramirez S."/>
            <person name="Szollosi G.J."/>
            <person name="Szarkandi J.G."/>
            <person name="Papp V."/>
            <person name="Albert L."/>
            <person name="Andreopoulos W."/>
            <person name="Angelini C."/>
            <person name="Antonin V."/>
            <person name="Barry K.W."/>
            <person name="Bougher N.L."/>
            <person name="Buchanan P."/>
            <person name="Buyck B."/>
            <person name="Bense V."/>
            <person name="Catcheside P."/>
            <person name="Chovatia M."/>
            <person name="Cooper J."/>
            <person name="Damon W."/>
            <person name="Desjardin D."/>
            <person name="Finy P."/>
            <person name="Geml J."/>
            <person name="Haridas S."/>
            <person name="Hughes K."/>
            <person name="Justo A."/>
            <person name="Karasinski D."/>
            <person name="Kautmanova I."/>
            <person name="Kiss B."/>
            <person name="Kocsube S."/>
            <person name="Kotiranta H."/>
            <person name="LaButti K.M."/>
            <person name="Lechner B.E."/>
            <person name="Liimatainen K."/>
            <person name="Lipzen A."/>
            <person name="Lukacs Z."/>
            <person name="Mihaltcheva S."/>
            <person name="Morgado L.N."/>
            <person name="Niskanen T."/>
            <person name="Noordeloos M.E."/>
            <person name="Ohm R.A."/>
            <person name="Ortiz-Santana B."/>
            <person name="Ovrebo C."/>
            <person name="Racz N."/>
            <person name="Riley R."/>
            <person name="Savchenko A."/>
            <person name="Shiryaev A."/>
            <person name="Soop K."/>
            <person name="Spirin V."/>
            <person name="Szebenyi C."/>
            <person name="Tomsovsky M."/>
            <person name="Tulloss R.E."/>
            <person name="Uehling J."/>
            <person name="Grigoriev I.V."/>
            <person name="Vagvolgyi C."/>
            <person name="Papp T."/>
            <person name="Martin F.M."/>
            <person name="Miettinen O."/>
            <person name="Hibbett D.S."/>
            <person name="Nagy L.G."/>
        </authorList>
    </citation>
    <scope>NUCLEOTIDE SEQUENCE [LARGE SCALE GENOMIC DNA]</scope>
    <source>
        <strain evidence="2 3">CBS 309.79</strain>
    </source>
</reference>
<feature type="region of interest" description="Disordered" evidence="1">
    <location>
        <begin position="1"/>
        <end position="56"/>
    </location>
</feature>
<evidence type="ECO:0000256" key="1">
    <source>
        <dbReference type="SAM" id="MobiDB-lite"/>
    </source>
</evidence>
<gene>
    <name evidence="2" type="ORF">BDV98DRAFT_566529</name>
</gene>
<name>A0A5C3QKZ1_9AGAR</name>
<proteinExistence type="predicted"/>
<sequence length="300" mass="33916">MQPRFVSSTTSQRTKENITPATSVHARDRDEPWSPLPPSSPLPASSPSLPQTPYDHRSSSITIWHLEFSPLPSLLAGIASPEEPSPKRRKTPRYLHEEPVDRDFSMEIDALCAGECMSDCESLCRETLWTKGEETHEGFLAPSARINGYATEVDLESIPMEPLMDTYSYTDSDFSSFLPSLSALSDPLNPSYSLEDPFYDSSMTSPASQFMDFITSPLPIAQDDQPALESSSFRLPRYLQLFDSLFHHDGTFHCKLDESQVDAKDVLEYQLGQPFEPIHLNRCDEEDWGFDDEWAPTFDF</sequence>
<dbReference type="EMBL" id="ML178823">
    <property type="protein sequence ID" value="TFL02008.1"/>
    <property type="molecule type" value="Genomic_DNA"/>
</dbReference>
<dbReference type="AlphaFoldDB" id="A0A5C3QKZ1"/>
<organism evidence="2 3">
    <name type="scientific">Pterulicium gracile</name>
    <dbReference type="NCBI Taxonomy" id="1884261"/>
    <lineage>
        <taxon>Eukaryota</taxon>
        <taxon>Fungi</taxon>
        <taxon>Dikarya</taxon>
        <taxon>Basidiomycota</taxon>
        <taxon>Agaricomycotina</taxon>
        <taxon>Agaricomycetes</taxon>
        <taxon>Agaricomycetidae</taxon>
        <taxon>Agaricales</taxon>
        <taxon>Pleurotineae</taxon>
        <taxon>Pterulaceae</taxon>
        <taxon>Pterulicium</taxon>
    </lineage>
</organism>
<keyword evidence="3" id="KW-1185">Reference proteome</keyword>
<feature type="compositionally biased region" description="Polar residues" evidence="1">
    <location>
        <begin position="1"/>
        <end position="22"/>
    </location>
</feature>
<dbReference type="Proteomes" id="UP000305067">
    <property type="component" value="Unassembled WGS sequence"/>
</dbReference>
<evidence type="ECO:0000313" key="2">
    <source>
        <dbReference type="EMBL" id="TFL02008.1"/>
    </source>
</evidence>
<accession>A0A5C3QKZ1</accession>
<protein>
    <submittedName>
        <fullName evidence="2">Uncharacterized protein</fullName>
    </submittedName>
</protein>